<protein>
    <recommendedName>
        <fullName evidence="1">3'-5' exonuclease domain-containing protein</fullName>
    </recommendedName>
</protein>
<dbReference type="InterPro" id="IPR036397">
    <property type="entry name" value="RNaseH_sf"/>
</dbReference>
<evidence type="ECO:0000259" key="1">
    <source>
        <dbReference type="Pfam" id="PF01612"/>
    </source>
</evidence>
<dbReference type="InterPro" id="IPR002562">
    <property type="entry name" value="3'-5'_exonuclease_dom"/>
</dbReference>
<dbReference type="SUPFAM" id="SSF53098">
    <property type="entry name" value="Ribonuclease H-like"/>
    <property type="match status" value="1"/>
</dbReference>
<keyword evidence="3" id="KW-1185">Reference proteome</keyword>
<dbReference type="Gene3D" id="3.30.420.10">
    <property type="entry name" value="Ribonuclease H-like superfamily/Ribonuclease H"/>
    <property type="match status" value="1"/>
</dbReference>
<evidence type="ECO:0000313" key="3">
    <source>
        <dbReference type="Proteomes" id="UP000016931"/>
    </source>
</evidence>
<evidence type="ECO:0000313" key="2">
    <source>
        <dbReference type="EMBL" id="EMF16444.1"/>
    </source>
</evidence>
<gene>
    <name evidence="2" type="ORF">SEPMUDRAFT_33190</name>
</gene>
<dbReference type="GO" id="GO:0006139">
    <property type="term" value="P:nucleobase-containing compound metabolic process"/>
    <property type="evidence" value="ECO:0007669"/>
    <property type="project" value="InterPro"/>
</dbReference>
<dbReference type="OMA" id="GSHEVFN"/>
<dbReference type="RefSeq" id="XP_016764565.1">
    <property type="nucleotide sequence ID" value="XM_016908531.1"/>
</dbReference>
<dbReference type="InterPro" id="IPR012337">
    <property type="entry name" value="RNaseH-like_sf"/>
</dbReference>
<dbReference type="Pfam" id="PF01612">
    <property type="entry name" value="DNA_pol_A_exo1"/>
    <property type="match status" value="1"/>
</dbReference>
<dbReference type="eggNOG" id="ENOG502S8YH">
    <property type="taxonomic scope" value="Eukaryota"/>
</dbReference>
<dbReference type="GO" id="GO:0008408">
    <property type="term" value="F:3'-5' exonuclease activity"/>
    <property type="evidence" value="ECO:0007669"/>
    <property type="project" value="InterPro"/>
</dbReference>
<name>N1QM70_SPHMS</name>
<sequence>MHSELIDTAAALIAFLDGLGECKGQPPSLYVDLEGNNLSRNGTLSLITILVEPQQKVYFVDVTTLKEDAFDATGSKKRSIRSILESKEIIKVFFDIRNDSDALFSLYGVRVDGIEDLQLIELASRDFSKRCVSGLAKCIEKDSAIGYVEKRDWQRVKERGRTLFDPARGGSYAVFDQRPMDPEVIEYCTQDVSLMPHLREIYCRKLCDAWWKEVASQTRIRIEQSQMPDYNAKGPDRAIGPVKWMHWRPTLAEKNVRTLFKISRP</sequence>
<feature type="domain" description="3'-5' exonuclease" evidence="1">
    <location>
        <begin position="6"/>
        <end position="199"/>
    </location>
</feature>
<dbReference type="PANTHER" id="PTHR43040">
    <property type="entry name" value="RIBONUCLEASE D"/>
    <property type="match status" value="1"/>
</dbReference>
<dbReference type="Proteomes" id="UP000016931">
    <property type="component" value="Unassembled WGS sequence"/>
</dbReference>
<dbReference type="OrthoDB" id="26838at2759"/>
<dbReference type="HOGENOM" id="CLU_061834_1_1_1"/>
<dbReference type="EMBL" id="KB456260">
    <property type="protein sequence ID" value="EMF16444.1"/>
    <property type="molecule type" value="Genomic_DNA"/>
</dbReference>
<dbReference type="STRING" id="692275.N1QM70"/>
<dbReference type="GO" id="GO:0003676">
    <property type="term" value="F:nucleic acid binding"/>
    <property type="evidence" value="ECO:0007669"/>
    <property type="project" value="InterPro"/>
</dbReference>
<accession>N1QM70</accession>
<dbReference type="GeneID" id="27905668"/>
<dbReference type="AlphaFoldDB" id="N1QM70"/>
<proteinExistence type="predicted"/>
<reference evidence="2 3" key="1">
    <citation type="journal article" date="2012" name="PLoS Pathog.">
        <title>Diverse lifestyles and strategies of plant pathogenesis encoded in the genomes of eighteen Dothideomycetes fungi.</title>
        <authorList>
            <person name="Ohm R.A."/>
            <person name="Feau N."/>
            <person name="Henrissat B."/>
            <person name="Schoch C.L."/>
            <person name="Horwitz B.A."/>
            <person name="Barry K.W."/>
            <person name="Condon B.J."/>
            <person name="Copeland A.C."/>
            <person name="Dhillon B."/>
            <person name="Glaser F."/>
            <person name="Hesse C.N."/>
            <person name="Kosti I."/>
            <person name="LaButti K."/>
            <person name="Lindquist E.A."/>
            <person name="Lucas S."/>
            <person name="Salamov A.A."/>
            <person name="Bradshaw R.E."/>
            <person name="Ciuffetti L."/>
            <person name="Hamelin R.C."/>
            <person name="Kema G.H.J."/>
            <person name="Lawrence C."/>
            <person name="Scott J.A."/>
            <person name="Spatafora J.W."/>
            <person name="Turgeon B.G."/>
            <person name="de Wit P.J.G.M."/>
            <person name="Zhong S."/>
            <person name="Goodwin S.B."/>
            <person name="Grigoriev I.V."/>
        </authorList>
    </citation>
    <scope>NUCLEOTIDE SEQUENCE [LARGE SCALE GENOMIC DNA]</scope>
    <source>
        <strain evidence="2 3">SO2202</strain>
    </source>
</reference>
<organism evidence="2 3">
    <name type="scientific">Sphaerulina musiva (strain SO2202)</name>
    <name type="common">Poplar stem canker fungus</name>
    <name type="synonym">Septoria musiva</name>
    <dbReference type="NCBI Taxonomy" id="692275"/>
    <lineage>
        <taxon>Eukaryota</taxon>
        <taxon>Fungi</taxon>
        <taxon>Dikarya</taxon>
        <taxon>Ascomycota</taxon>
        <taxon>Pezizomycotina</taxon>
        <taxon>Dothideomycetes</taxon>
        <taxon>Dothideomycetidae</taxon>
        <taxon>Mycosphaerellales</taxon>
        <taxon>Mycosphaerellaceae</taxon>
        <taxon>Sphaerulina</taxon>
    </lineage>
</organism>
<dbReference type="PANTHER" id="PTHR43040:SF1">
    <property type="entry name" value="RIBONUCLEASE D"/>
    <property type="match status" value="1"/>
</dbReference>